<keyword evidence="3" id="KW-1185">Reference proteome</keyword>
<organism evidence="2 3">
    <name type="scientific">Forsythia ovata</name>
    <dbReference type="NCBI Taxonomy" id="205694"/>
    <lineage>
        <taxon>Eukaryota</taxon>
        <taxon>Viridiplantae</taxon>
        <taxon>Streptophyta</taxon>
        <taxon>Embryophyta</taxon>
        <taxon>Tracheophyta</taxon>
        <taxon>Spermatophyta</taxon>
        <taxon>Magnoliopsida</taxon>
        <taxon>eudicotyledons</taxon>
        <taxon>Gunneridae</taxon>
        <taxon>Pentapetalae</taxon>
        <taxon>asterids</taxon>
        <taxon>lamiids</taxon>
        <taxon>Lamiales</taxon>
        <taxon>Oleaceae</taxon>
        <taxon>Forsythieae</taxon>
        <taxon>Forsythia</taxon>
    </lineage>
</organism>
<keyword evidence="1" id="KW-1133">Transmembrane helix</keyword>
<dbReference type="EMBL" id="JBFOLJ010000008">
    <property type="protein sequence ID" value="KAL2514722.1"/>
    <property type="molecule type" value="Genomic_DNA"/>
</dbReference>
<protein>
    <submittedName>
        <fullName evidence="2">RING-H2 finger protein ATL69</fullName>
    </submittedName>
</protein>
<comment type="caution">
    <text evidence="2">The sequence shown here is derived from an EMBL/GenBank/DDBJ whole genome shotgun (WGS) entry which is preliminary data.</text>
</comment>
<sequence length="114" mass="12590">MRGLYDPLLCTDGLWAVYKGTYFRGLWDPLSYTEELWAVYGSAHPVYARMTRLQITDYQSNHPLPPMSTASPPEYSSGDSLVYGIAVAVSILVFISTIMLASYACVRVKSGGGR</sequence>
<evidence type="ECO:0000313" key="3">
    <source>
        <dbReference type="Proteomes" id="UP001604277"/>
    </source>
</evidence>
<reference evidence="3" key="1">
    <citation type="submission" date="2024-07" db="EMBL/GenBank/DDBJ databases">
        <title>Two chromosome-level genome assemblies of Korean endemic species Abeliophyllum distichum and Forsythia ovata (Oleaceae).</title>
        <authorList>
            <person name="Jang H."/>
        </authorList>
    </citation>
    <scope>NUCLEOTIDE SEQUENCE [LARGE SCALE GENOMIC DNA]</scope>
</reference>
<name>A0ABD1TPQ7_9LAMI</name>
<accession>A0ABD1TPQ7</accession>
<keyword evidence="1" id="KW-0812">Transmembrane</keyword>
<proteinExistence type="predicted"/>
<evidence type="ECO:0000313" key="2">
    <source>
        <dbReference type="EMBL" id="KAL2514722.1"/>
    </source>
</evidence>
<dbReference type="AlphaFoldDB" id="A0ABD1TPQ7"/>
<gene>
    <name evidence="2" type="ORF">Fot_28693</name>
</gene>
<dbReference type="Proteomes" id="UP001604277">
    <property type="component" value="Unassembled WGS sequence"/>
</dbReference>
<feature type="transmembrane region" description="Helical" evidence="1">
    <location>
        <begin position="81"/>
        <end position="106"/>
    </location>
</feature>
<keyword evidence="1" id="KW-0472">Membrane</keyword>
<evidence type="ECO:0000256" key="1">
    <source>
        <dbReference type="SAM" id="Phobius"/>
    </source>
</evidence>